<dbReference type="InterPro" id="IPR000700">
    <property type="entry name" value="PAS-assoc_C"/>
</dbReference>
<dbReference type="Pfam" id="PF00989">
    <property type="entry name" value="PAS"/>
    <property type="match status" value="1"/>
</dbReference>
<evidence type="ECO:0000259" key="3">
    <source>
        <dbReference type="PROSITE" id="PS50887"/>
    </source>
</evidence>
<reference evidence="6" key="2">
    <citation type="submission" date="2005-08" db="EMBL/GenBank/DDBJ databases">
        <title>Complete sequence of chromosome 1 of Nitrosospira multiformis ATCC 25196.</title>
        <authorList>
            <person name="Copeland A."/>
            <person name="Lucas S."/>
            <person name="Lapidus A."/>
            <person name="Barry K."/>
            <person name="Detter J.C."/>
            <person name="Glavina T."/>
            <person name="Hammon N."/>
            <person name="Israni S."/>
            <person name="Pitluck S."/>
            <person name="Chain P."/>
            <person name="Malfatti S."/>
            <person name="Shin M."/>
            <person name="Vergez L."/>
            <person name="Schmutz J."/>
            <person name="Larimer F."/>
            <person name="Land M."/>
            <person name="Hauser L."/>
            <person name="Kyrpides N."/>
            <person name="Lykidis A."/>
            <person name="Richardson P."/>
        </authorList>
    </citation>
    <scope>NUCLEOTIDE SEQUENCE [LARGE SCALE GENOMIC DNA]</scope>
    <source>
        <strain evidence="6">ATCC 25196 / NCIMB 11849 / C 71</strain>
    </source>
</reference>
<dbReference type="STRING" id="323848.Nmul_A2039"/>
<dbReference type="HOGENOM" id="CLU_000445_11_4_4"/>
<evidence type="ECO:0000313" key="6">
    <source>
        <dbReference type="Proteomes" id="UP000002718"/>
    </source>
</evidence>
<dbReference type="Pfam" id="PF00990">
    <property type="entry name" value="GGDEF"/>
    <property type="match status" value="1"/>
</dbReference>
<protein>
    <submittedName>
        <fullName evidence="4">Diguanylate cyclase with PAS/PAC sensor</fullName>
    </submittedName>
</protein>
<feature type="domain" description="PAS" evidence="1">
    <location>
        <begin position="144"/>
        <end position="214"/>
    </location>
</feature>
<dbReference type="KEGG" id="nmu:Nmul_A2039"/>
<proteinExistence type="predicted"/>
<name>Q2Y7D8_NITMU</name>
<reference evidence="5 7" key="4">
    <citation type="submission" date="2016-10" db="EMBL/GenBank/DDBJ databases">
        <authorList>
            <person name="de Groot N.N."/>
        </authorList>
    </citation>
    <scope>NUCLEOTIDE SEQUENCE [LARGE SCALE GENOMIC DNA]</scope>
    <source>
        <strain evidence="5 7">Nl13</strain>
    </source>
</reference>
<organism evidence="4 6">
    <name type="scientific">Nitrosospira multiformis (strain ATCC 25196 / NCIMB 11849 / C 71)</name>
    <dbReference type="NCBI Taxonomy" id="323848"/>
    <lineage>
        <taxon>Bacteria</taxon>
        <taxon>Pseudomonadati</taxon>
        <taxon>Pseudomonadota</taxon>
        <taxon>Betaproteobacteria</taxon>
        <taxon>Nitrosomonadales</taxon>
        <taxon>Nitrosomonadaceae</taxon>
        <taxon>Nitrosospira</taxon>
    </lineage>
</organism>
<dbReference type="FunFam" id="3.30.70.270:FF:000001">
    <property type="entry name" value="Diguanylate cyclase domain protein"/>
    <property type="match status" value="1"/>
</dbReference>
<dbReference type="Proteomes" id="UP000236751">
    <property type="component" value="Unassembled WGS sequence"/>
</dbReference>
<dbReference type="EMBL" id="CP000103">
    <property type="protein sequence ID" value="ABB75333.1"/>
    <property type="molecule type" value="Genomic_DNA"/>
</dbReference>
<dbReference type="InterPro" id="IPR043128">
    <property type="entry name" value="Rev_trsase/Diguanyl_cyclase"/>
</dbReference>
<evidence type="ECO:0000259" key="2">
    <source>
        <dbReference type="PROSITE" id="PS50113"/>
    </source>
</evidence>
<dbReference type="NCBIfam" id="TIGR00229">
    <property type="entry name" value="sensory_box"/>
    <property type="match status" value="1"/>
</dbReference>
<dbReference type="SMART" id="SM00091">
    <property type="entry name" value="PAS"/>
    <property type="match status" value="2"/>
</dbReference>
<dbReference type="InterPro" id="IPR052163">
    <property type="entry name" value="DGC-Regulatory_Protein"/>
</dbReference>
<dbReference type="InterPro" id="IPR029787">
    <property type="entry name" value="Nucleotide_cyclase"/>
</dbReference>
<reference evidence="4" key="1">
    <citation type="submission" date="2005-08" db="EMBL/GenBank/DDBJ databases">
        <title>Complete sequence of Chromosome 1 of Nitrosospira multiformis ATCC 25196.</title>
        <authorList>
            <consortium name="US DOE Joint Genome Institute"/>
            <person name="Copeland A."/>
            <person name="Lucas S."/>
            <person name="Lapidus A."/>
            <person name="Barry K."/>
            <person name="Detter J.C."/>
            <person name="Glavina T."/>
            <person name="Hammon N."/>
            <person name="Israni S."/>
            <person name="Pitluck S."/>
            <person name="Chain P."/>
            <person name="Malfatti S."/>
            <person name="Shin M."/>
            <person name="Vergez L."/>
            <person name="Schmutz J."/>
            <person name="Larimer F."/>
            <person name="Land M."/>
            <person name="Hauser L."/>
            <person name="Kyrpides N."/>
            <person name="Lykidis A."/>
            <person name="Richardson P."/>
        </authorList>
    </citation>
    <scope>NUCLEOTIDE SEQUENCE</scope>
    <source>
        <strain evidence="4">ATCC 25196</strain>
    </source>
</reference>
<dbReference type="Gene3D" id="3.30.450.20">
    <property type="entry name" value="PAS domain"/>
    <property type="match status" value="2"/>
</dbReference>
<sequence length="432" mass="48498">MIAPSRNLLLCNKGKTELNHSFSMLQAIVESTPYGLLVTNKHGHLLCYNQPYMDMWRIPPEVMVNARHQIIFGHYSSQLRDPQQFLHSTEVIYGTWLPESFDILEFLDGRAFERHTKATTLEGPNMVRVWSFKDITERRQAEAYKAQLAAMVESSDDAIIVKDLNAIITSWNAGAERIFGYQASEITGSSILALIPPERHEEEKGIMSLVKSGNRVDHFETMWWGKGKKPIDVSVTTSAVKDSDGNIVGISQIARDITKRKESQKRIEYLAHYDPLTGLPNRALLADRMKTAIENAKRYSFQLAVLFVDLDHFKLINDSLGHEIGDKLLKIVAERMRSRLRQTDTVSRLGGDEFIILLSRINAASDAACVAEKIIAALSQPYHLEQHELGLGASIGISIYPDSGKDTSSLLRSADEAMYSAKGQGRNRYHGP</sequence>
<dbReference type="Gene3D" id="3.30.70.270">
    <property type="match status" value="1"/>
</dbReference>
<gene>
    <name evidence="4" type="ordered locus">Nmul_A2039</name>
    <name evidence="5" type="ORF">SAMN05216403_13314</name>
</gene>
<dbReference type="EMBL" id="FNVK01000033">
    <property type="protein sequence ID" value="SEG12701.1"/>
    <property type="molecule type" value="Genomic_DNA"/>
</dbReference>
<dbReference type="Proteomes" id="UP000002718">
    <property type="component" value="Chromosome"/>
</dbReference>
<dbReference type="PANTHER" id="PTHR46663">
    <property type="entry name" value="DIGUANYLATE CYCLASE DGCT-RELATED"/>
    <property type="match status" value="1"/>
</dbReference>
<dbReference type="InterPro" id="IPR000160">
    <property type="entry name" value="GGDEF_dom"/>
</dbReference>
<dbReference type="SUPFAM" id="SSF55785">
    <property type="entry name" value="PYP-like sensor domain (PAS domain)"/>
    <property type="match status" value="2"/>
</dbReference>
<dbReference type="InterPro" id="IPR035965">
    <property type="entry name" value="PAS-like_dom_sf"/>
</dbReference>
<dbReference type="InterPro" id="IPR000014">
    <property type="entry name" value="PAS"/>
</dbReference>
<dbReference type="PROSITE" id="PS50112">
    <property type="entry name" value="PAS"/>
    <property type="match status" value="1"/>
</dbReference>
<evidence type="ECO:0000259" key="1">
    <source>
        <dbReference type="PROSITE" id="PS50112"/>
    </source>
</evidence>
<dbReference type="PROSITE" id="PS50113">
    <property type="entry name" value="PAC"/>
    <property type="match status" value="1"/>
</dbReference>
<dbReference type="eggNOG" id="COG2461">
    <property type="taxonomic scope" value="Bacteria"/>
</dbReference>
<keyword evidence="6" id="KW-1185">Reference proteome</keyword>
<dbReference type="CDD" id="cd01949">
    <property type="entry name" value="GGDEF"/>
    <property type="match status" value="1"/>
</dbReference>
<evidence type="ECO:0000313" key="7">
    <source>
        <dbReference type="Proteomes" id="UP000236751"/>
    </source>
</evidence>
<feature type="domain" description="GGDEF" evidence="3">
    <location>
        <begin position="301"/>
        <end position="432"/>
    </location>
</feature>
<reference evidence="4 6" key="3">
    <citation type="journal article" date="2008" name="Appl. Environ. Microbiol.">
        <title>Complete genome sequence of Nitrosospira multiformis, an ammonia-oxidizing bacterium from the soil environment.</title>
        <authorList>
            <person name="Norton J.M."/>
            <person name="Klotz M.G."/>
            <person name="Stein L.Y."/>
            <person name="Arp D.J."/>
            <person name="Bottomley P.J."/>
            <person name="Chain P.S."/>
            <person name="Hauser L.J."/>
            <person name="Land M.L."/>
            <person name="Larimer F.W."/>
            <person name="Shin M.W."/>
            <person name="Starkenburg S.R."/>
        </authorList>
    </citation>
    <scope>NUCLEOTIDE SEQUENCE [LARGE SCALE GENOMIC DNA]</scope>
    <source>
        <strain evidence="4">ATCC 25196</strain>
        <strain evidence="6">ATCC 25196 / NCIMB 11849 / C 71</strain>
    </source>
</reference>
<feature type="domain" description="PAC" evidence="2">
    <location>
        <begin position="217"/>
        <end position="269"/>
    </location>
</feature>
<dbReference type="AlphaFoldDB" id="Q2Y7D8"/>
<dbReference type="SMART" id="SM00267">
    <property type="entry name" value="GGDEF"/>
    <property type="match status" value="1"/>
</dbReference>
<dbReference type="GO" id="GO:0006355">
    <property type="term" value="P:regulation of DNA-templated transcription"/>
    <property type="evidence" value="ECO:0007669"/>
    <property type="project" value="InterPro"/>
</dbReference>
<accession>Q2Y7D8</accession>
<dbReference type="GO" id="GO:0003824">
    <property type="term" value="F:catalytic activity"/>
    <property type="evidence" value="ECO:0007669"/>
    <property type="project" value="UniProtKB-ARBA"/>
</dbReference>
<evidence type="ECO:0000313" key="4">
    <source>
        <dbReference type="EMBL" id="ABB75333.1"/>
    </source>
</evidence>
<dbReference type="PROSITE" id="PS50887">
    <property type="entry name" value="GGDEF"/>
    <property type="match status" value="1"/>
</dbReference>
<dbReference type="NCBIfam" id="TIGR00254">
    <property type="entry name" value="GGDEF"/>
    <property type="match status" value="1"/>
</dbReference>
<dbReference type="PANTHER" id="PTHR46663:SF3">
    <property type="entry name" value="SLL0267 PROTEIN"/>
    <property type="match status" value="1"/>
</dbReference>
<dbReference type="CDD" id="cd00130">
    <property type="entry name" value="PAS"/>
    <property type="match status" value="1"/>
</dbReference>
<dbReference type="SUPFAM" id="SSF55073">
    <property type="entry name" value="Nucleotide cyclase"/>
    <property type="match status" value="1"/>
</dbReference>
<dbReference type="InterPro" id="IPR013767">
    <property type="entry name" value="PAS_fold"/>
</dbReference>
<dbReference type="eggNOG" id="COG2199">
    <property type="taxonomic scope" value="Bacteria"/>
</dbReference>
<evidence type="ECO:0000313" key="5">
    <source>
        <dbReference type="EMBL" id="SEG12701.1"/>
    </source>
</evidence>
<dbReference type="OrthoDB" id="42802at2"/>